<proteinExistence type="predicted"/>
<feature type="coiled-coil region" evidence="1">
    <location>
        <begin position="119"/>
        <end position="160"/>
    </location>
</feature>
<keyword evidence="1" id="KW-0175">Coiled coil</keyword>
<dbReference type="PANTHER" id="PTHR30469:SF15">
    <property type="entry name" value="HLYD FAMILY OF SECRETION PROTEINS"/>
    <property type="match status" value="1"/>
</dbReference>
<dbReference type="GO" id="GO:0015562">
    <property type="term" value="F:efflux transmembrane transporter activity"/>
    <property type="evidence" value="ECO:0007669"/>
    <property type="project" value="TreeGrafter"/>
</dbReference>
<dbReference type="Gene3D" id="2.40.30.170">
    <property type="match status" value="1"/>
</dbReference>
<name>A0A1I5FJU2_9RHOB</name>
<dbReference type="Proteomes" id="UP000198599">
    <property type="component" value="Unassembled WGS sequence"/>
</dbReference>
<evidence type="ECO:0000313" key="4">
    <source>
        <dbReference type="Proteomes" id="UP000198599"/>
    </source>
</evidence>
<dbReference type="Gene3D" id="1.10.287.470">
    <property type="entry name" value="Helix hairpin bin"/>
    <property type="match status" value="1"/>
</dbReference>
<keyword evidence="4" id="KW-1185">Reference proteome</keyword>
<gene>
    <name evidence="3" type="ORF">SAMN04487859_12068</name>
</gene>
<dbReference type="Gene3D" id="2.40.50.100">
    <property type="match status" value="1"/>
</dbReference>
<dbReference type="AlphaFoldDB" id="A0A1I5FJU2"/>
<dbReference type="RefSeq" id="WP_092841350.1">
    <property type="nucleotide sequence ID" value="NZ_FOVP01000020.1"/>
</dbReference>
<evidence type="ECO:0000259" key="2">
    <source>
        <dbReference type="Pfam" id="PF25917"/>
    </source>
</evidence>
<dbReference type="PANTHER" id="PTHR30469">
    <property type="entry name" value="MULTIDRUG RESISTANCE PROTEIN MDTA"/>
    <property type="match status" value="1"/>
</dbReference>
<accession>A0A1I5FJU2</accession>
<evidence type="ECO:0000256" key="1">
    <source>
        <dbReference type="SAM" id="Coils"/>
    </source>
</evidence>
<dbReference type="GO" id="GO:1990281">
    <property type="term" value="C:efflux pump complex"/>
    <property type="evidence" value="ECO:0007669"/>
    <property type="project" value="TreeGrafter"/>
</dbReference>
<dbReference type="InterPro" id="IPR058625">
    <property type="entry name" value="MdtA-like_BSH"/>
</dbReference>
<feature type="coiled-coil region" evidence="1">
    <location>
        <begin position="199"/>
        <end position="233"/>
    </location>
</feature>
<protein>
    <submittedName>
        <fullName evidence="3">HlyD family secretion protein</fullName>
    </submittedName>
</protein>
<dbReference type="SUPFAM" id="SSF111369">
    <property type="entry name" value="HlyD-like secretion proteins"/>
    <property type="match status" value="1"/>
</dbReference>
<dbReference type="OrthoDB" id="7626141at2"/>
<sequence length="491" mass="53053">MRFLRQCLTGLFLLSLTLGLLAYAGQTVVSAVSERMSKEPRQPDRRERVFAVHTTLAQESSIAPVLTAFGQVQSRRTLELRTQASGIITELSPDFVEGGQVRAGQFLARIDPADAQTARDRARADRMDAEAEQREAARALDLARDELEAARDQFALQERALARQRDLETRGVGTTATVETAELAAAQARQSVLGSRQALALAEARIDRAATDLARAELLLSEAERRLDETRITADFSGTLSDVSVVEGRLVSANEQLAQLVDAAALEVAFRVSTPQYARLLDEQGALIGAPVRVSLDVFGLELTATGRISRDSAAVGEGRTGRLVFATLDKAPTMKPGDFVTVRINEPPLERVTRLPAAALGADGAVLVLGKEDRLAPFAVTLLRRQGNDILVRAPGLAGREVVNQRTPVLGPGIKVRRLSPEAATQEGDEGAVKTADLVELTPDRRARLVSFVQSSNDMSAAVKERLLGQLDKPRVPVAMVERLERRIGG</sequence>
<reference evidence="4" key="1">
    <citation type="submission" date="2016-10" db="EMBL/GenBank/DDBJ databases">
        <authorList>
            <person name="Varghese N."/>
            <person name="Submissions S."/>
        </authorList>
    </citation>
    <scope>NUCLEOTIDE SEQUENCE [LARGE SCALE GENOMIC DNA]</scope>
    <source>
        <strain evidence="4">DSM 28463</strain>
    </source>
</reference>
<evidence type="ECO:0000313" key="3">
    <source>
        <dbReference type="EMBL" id="SFO24010.1"/>
    </source>
</evidence>
<dbReference type="STRING" id="1005928.SAMN04487859_12068"/>
<feature type="domain" description="Multidrug resistance protein MdtA-like barrel-sandwich hybrid" evidence="2">
    <location>
        <begin position="76"/>
        <end position="261"/>
    </location>
</feature>
<dbReference type="Pfam" id="PF25917">
    <property type="entry name" value="BSH_RND"/>
    <property type="match status" value="1"/>
</dbReference>
<dbReference type="EMBL" id="FOVP01000020">
    <property type="protein sequence ID" value="SFO24010.1"/>
    <property type="molecule type" value="Genomic_DNA"/>
</dbReference>
<organism evidence="3 4">
    <name type="scientific">Roseovarius lutimaris</name>
    <dbReference type="NCBI Taxonomy" id="1005928"/>
    <lineage>
        <taxon>Bacteria</taxon>
        <taxon>Pseudomonadati</taxon>
        <taxon>Pseudomonadota</taxon>
        <taxon>Alphaproteobacteria</taxon>
        <taxon>Rhodobacterales</taxon>
        <taxon>Roseobacteraceae</taxon>
        <taxon>Roseovarius</taxon>
    </lineage>
</organism>